<dbReference type="GO" id="GO:0043137">
    <property type="term" value="P:DNA replication, removal of RNA primer"/>
    <property type="evidence" value="ECO:0007669"/>
    <property type="project" value="TreeGrafter"/>
</dbReference>
<keyword evidence="12 14" id="KW-0378">Hydrolase</keyword>
<dbReference type="GO" id="GO:0032299">
    <property type="term" value="C:ribonuclease H2 complex"/>
    <property type="evidence" value="ECO:0007669"/>
    <property type="project" value="TreeGrafter"/>
</dbReference>
<dbReference type="PATRIC" id="fig|1423778.4.peg.469"/>
<feature type="domain" description="RNase H type-2" evidence="16">
    <location>
        <begin position="95"/>
        <end position="308"/>
    </location>
</feature>
<keyword evidence="13 14" id="KW-0460">Magnesium</keyword>
<name>A0A0R1RXN0_9LACO</name>
<organism evidence="17 18">
    <name type="scientific">Paucilactobacillus oligofermentans DSM 15707 = LMG 22743</name>
    <dbReference type="NCBI Taxonomy" id="1423778"/>
    <lineage>
        <taxon>Bacteria</taxon>
        <taxon>Bacillati</taxon>
        <taxon>Bacillota</taxon>
        <taxon>Bacilli</taxon>
        <taxon>Lactobacillales</taxon>
        <taxon>Lactobacillaceae</taxon>
        <taxon>Paucilactobacillus</taxon>
    </lineage>
</organism>
<evidence type="ECO:0000256" key="10">
    <source>
        <dbReference type="ARBA" id="ARBA00022723"/>
    </source>
</evidence>
<dbReference type="Proteomes" id="UP000051697">
    <property type="component" value="Unassembled WGS sequence"/>
</dbReference>
<comment type="catalytic activity">
    <reaction evidence="1 14 15">
        <text>Endonucleolytic cleavage to 5'-phosphomonoester.</text>
        <dbReference type="EC" id="3.1.26.4"/>
    </reaction>
</comment>
<comment type="caution">
    <text evidence="17">The sequence shown here is derived from an EMBL/GenBank/DDBJ whole genome shotgun (WGS) entry which is preliminary data.</text>
</comment>
<evidence type="ECO:0000256" key="5">
    <source>
        <dbReference type="ARBA" id="ARBA00008378"/>
    </source>
</evidence>
<keyword evidence="18" id="KW-1185">Reference proteome</keyword>
<dbReference type="CDD" id="cd14796">
    <property type="entry name" value="RNAse_HIII_N"/>
    <property type="match status" value="1"/>
</dbReference>
<dbReference type="InterPro" id="IPR024568">
    <property type="entry name" value="RNase_HIII_N"/>
</dbReference>
<evidence type="ECO:0000259" key="16">
    <source>
        <dbReference type="PROSITE" id="PS51975"/>
    </source>
</evidence>
<evidence type="ECO:0000313" key="18">
    <source>
        <dbReference type="Proteomes" id="UP000051697"/>
    </source>
</evidence>
<dbReference type="NCBIfam" id="TIGR00716">
    <property type="entry name" value="rnhC"/>
    <property type="match status" value="1"/>
</dbReference>
<dbReference type="EMBL" id="AZFE01000003">
    <property type="protein sequence ID" value="KRL57976.1"/>
    <property type="molecule type" value="Genomic_DNA"/>
</dbReference>
<evidence type="ECO:0000256" key="14">
    <source>
        <dbReference type="HAMAP-Rule" id="MF_00053"/>
    </source>
</evidence>
<dbReference type="Pfam" id="PF01351">
    <property type="entry name" value="RNase_HII"/>
    <property type="match status" value="1"/>
</dbReference>
<dbReference type="Gene3D" id="3.30.310.10">
    <property type="entry name" value="TATA-Binding Protein"/>
    <property type="match status" value="1"/>
</dbReference>
<dbReference type="InterPro" id="IPR036397">
    <property type="entry name" value="RNaseH_sf"/>
</dbReference>
<dbReference type="InterPro" id="IPR012337">
    <property type="entry name" value="RNaseH-like_sf"/>
</dbReference>
<dbReference type="CDD" id="cd06590">
    <property type="entry name" value="RNase_HII_bacteria_HIII_like"/>
    <property type="match status" value="1"/>
</dbReference>
<dbReference type="STRING" id="1423778.FC70_GL000450"/>
<dbReference type="PROSITE" id="PS51975">
    <property type="entry name" value="RNASE_H_2"/>
    <property type="match status" value="1"/>
</dbReference>
<feature type="binding site" evidence="14 15">
    <location>
        <position position="101"/>
    </location>
    <ligand>
        <name>a divalent metal cation</name>
        <dbReference type="ChEBI" id="CHEBI:60240"/>
    </ligand>
</feature>
<dbReference type="EC" id="3.1.26.4" evidence="6 14"/>
<dbReference type="PANTHER" id="PTHR10954">
    <property type="entry name" value="RIBONUCLEASE H2 SUBUNIT A"/>
    <property type="match status" value="1"/>
</dbReference>
<dbReference type="GO" id="GO:0006298">
    <property type="term" value="P:mismatch repair"/>
    <property type="evidence" value="ECO:0007669"/>
    <property type="project" value="TreeGrafter"/>
</dbReference>
<evidence type="ECO:0000256" key="11">
    <source>
        <dbReference type="ARBA" id="ARBA00022759"/>
    </source>
</evidence>
<feature type="binding site" evidence="14 15">
    <location>
        <position position="102"/>
    </location>
    <ligand>
        <name>a divalent metal cation</name>
        <dbReference type="ChEBI" id="CHEBI:60240"/>
    </ligand>
</feature>
<dbReference type="PIRSF" id="PIRSF037748">
    <property type="entry name" value="RnhC"/>
    <property type="match status" value="1"/>
</dbReference>
<comment type="function">
    <text evidence="3 14">Endonuclease that specifically degrades the RNA of RNA-DNA hybrids.</text>
</comment>
<dbReference type="GO" id="GO:0005737">
    <property type="term" value="C:cytoplasm"/>
    <property type="evidence" value="ECO:0007669"/>
    <property type="project" value="UniProtKB-SubCell"/>
</dbReference>
<protein>
    <recommendedName>
        <fullName evidence="7 14">Ribonuclease HIII</fullName>
        <shortName evidence="14">RNase HIII</shortName>
        <ecNumber evidence="6 14">3.1.26.4</ecNumber>
    </recommendedName>
</protein>
<evidence type="ECO:0000256" key="8">
    <source>
        <dbReference type="ARBA" id="ARBA00022490"/>
    </source>
</evidence>
<accession>A0A0R1RXN0</accession>
<dbReference type="GO" id="GO:0003723">
    <property type="term" value="F:RNA binding"/>
    <property type="evidence" value="ECO:0007669"/>
    <property type="project" value="UniProtKB-UniRule"/>
</dbReference>
<dbReference type="InterPro" id="IPR024567">
    <property type="entry name" value="RNase_HII/HIII_dom"/>
</dbReference>
<dbReference type="GO" id="GO:0000287">
    <property type="term" value="F:magnesium ion binding"/>
    <property type="evidence" value="ECO:0007669"/>
    <property type="project" value="UniProtKB-UniRule"/>
</dbReference>
<dbReference type="Pfam" id="PF11858">
    <property type="entry name" value="DUF3378"/>
    <property type="match status" value="1"/>
</dbReference>
<evidence type="ECO:0000256" key="9">
    <source>
        <dbReference type="ARBA" id="ARBA00022722"/>
    </source>
</evidence>
<comment type="subcellular location">
    <subcellularLocation>
        <location evidence="4 14">Cytoplasm</location>
    </subcellularLocation>
</comment>
<comment type="cofactor">
    <cofactor evidence="2">
        <name>Mg(2+)</name>
        <dbReference type="ChEBI" id="CHEBI:18420"/>
    </cofactor>
</comment>
<evidence type="ECO:0000313" key="17">
    <source>
        <dbReference type="EMBL" id="KRL57976.1"/>
    </source>
</evidence>
<evidence type="ECO:0000256" key="12">
    <source>
        <dbReference type="ARBA" id="ARBA00022801"/>
    </source>
</evidence>
<dbReference type="PANTHER" id="PTHR10954:SF23">
    <property type="entry name" value="RIBONUCLEASE"/>
    <property type="match status" value="1"/>
</dbReference>
<evidence type="ECO:0000256" key="4">
    <source>
        <dbReference type="ARBA" id="ARBA00004496"/>
    </source>
</evidence>
<evidence type="ECO:0000256" key="6">
    <source>
        <dbReference type="ARBA" id="ARBA00012180"/>
    </source>
</evidence>
<comment type="cofactor">
    <cofactor evidence="14 15">
        <name>Mn(2+)</name>
        <dbReference type="ChEBI" id="CHEBI:29035"/>
    </cofactor>
    <cofactor evidence="14 15">
        <name>Mg(2+)</name>
        <dbReference type="ChEBI" id="CHEBI:18420"/>
    </cofactor>
    <text evidence="14 15">Manganese or magnesium. Binds 1 divalent metal ion per monomer in the absence of substrate. May bind a second metal ion after substrate binding.</text>
</comment>
<proteinExistence type="inferred from homology"/>
<keyword evidence="10 14" id="KW-0479">Metal-binding</keyword>
<dbReference type="InterPro" id="IPR004641">
    <property type="entry name" value="RNase_HIII"/>
</dbReference>
<dbReference type="GO" id="GO:0004523">
    <property type="term" value="F:RNA-DNA hybrid ribonuclease activity"/>
    <property type="evidence" value="ECO:0007669"/>
    <property type="project" value="UniProtKB-UniRule"/>
</dbReference>
<evidence type="ECO:0000256" key="3">
    <source>
        <dbReference type="ARBA" id="ARBA00004065"/>
    </source>
</evidence>
<evidence type="ECO:0000256" key="2">
    <source>
        <dbReference type="ARBA" id="ARBA00001946"/>
    </source>
</evidence>
<keyword evidence="9 14" id="KW-0540">Nuclease</keyword>
<dbReference type="HAMAP" id="MF_00053">
    <property type="entry name" value="RNase_HIII"/>
    <property type="match status" value="1"/>
</dbReference>
<dbReference type="InterPro" id="IPR001352">
    <property type="entry name" value="RNase_HII/HIII"/>
</dbReference>
<evidence type="ECO:0000256" key="1">
    <source>
        <dbReference type="ARBA" id="ARBA00000077"/>
    </source>
</evidence>
<evidence type="ECO:0000256" key="13">
    <source>
        <dbReference type="ARBA" id="ARBA00022842"/>
    </source>
</evidence>
<dbReference type="Gene3D" id="3.30.420.10">
    <property type="entry name" value="Ribonuclease H-like superfamily/Ribonuclease H"/>
    <property type="match status" value="1"/>
</dbReference>
<gene>
    <name evidence="14" type="primary">rnhC</name>
    <name evidence="17" type="ORF">FC70_GL000450</name>
</gene>
<comment type="similarity">
    <text evidence="5 14">Belongs to the RNase HII family. RnhC subfamily.</text>
</comment>
<dbReference type="AlphaFoldDB" id="A0A0R1RXN0"/>
<evidence type="ECO:0000256" key="15">
    <source>
        <dbReference type="PROSITE-ProRule" id="PRU01319"/>
    </source>
</evidence>
<sequence>MKDDYMQEVIKVNNATLKQMNSHYASNQQVPPVGALFRVKQGGTIITGYNSGKVMFQGTNVTSEVSKWGKPTTSTNKASFPKATNSTLPSGFDTWSVIGSDEVGTGSYFGPLTVASVYVTSENIETVRKLGIQDSKKLTDPEIVKMAKQLITFLPYHVVNIMPTKYNQMIEKYNQGQLKALCHNLALTNVLKKIQPEKPQAILIDQFVAPSTYYRYLKGQSIIHENVYFQTKGEQAHLAVAAASVIARYVSLEAMDELTANAGITLPIGAGNAVDQIAAKLIRQGKPLADYAKLHFANTQKAQAIADNK</sequence>
<keyword evidence="11 14" id="KW-0255">Endonuclease</keyword>
<dbReference type="SUPFAM" id="SSF53098">
    <property type="entry name" value="Ribonuclease H-like"/>
    <property type="match status" value="1"/>
</dbReference>
<feature type="binding site" evidence="14 15">
    <location>
        <position position="205"/>
    </location>
    <ligand>
        <name>a divalent metal cation</name>
        <dbReference type="ChEBI" id="CHEBI:60240"/>
    </ligand>
</feature>
<keyword evidence="8 14" id="KW-0963">Cytoplasm</keyword>
<reference evidence="17 18" key="1">
    <citation type="journal article" date="2015" name="Genome Announc.">
        <title>Expanding the biotechnology potential of lactobacilli through comparative genomics of 213 strains and associated genera.</title>
        <authorList>
            <person name="Sun Z."/>
            <person name="Harris H.M."/>
            <person name="McCann A."/>
            <person name="Guo C."/>
            <person name="Argimon S."/>
            <person name="Zhang W."/>
            <person name="Yang X."/>
            <person name="Jeffery I.B."/>
            <person name="Cooney J.C."/>
            <person name="Kagawa T.F."/>
            <person name="Liu W."/>
            <person name="Song Y."/>
            <person name="Salvetti E."/>
            <person name="Wrobel A."/>
            <person name="Rasinkangas P."/>
            <person name="Parkhill J."/>
            <person name="Rea M.C."/>
            <person name="O'Sullivan O."/>
            <person name="Ritari J."/>
            <person name="Douillard F.P."/>
            <person name="Paul Ross R."/>
            <person name="Yang R."/>
            <person name="Briner A.E."/>
            <person name="Felis G.E."/>
            <person name="de Vos W.M."/>
            <person name="Barrangou R."/>
            <person name="Klaenhammer T.R."/>
            <person name="Caufield P.W."/>
            <person name="Cui Y."/>
            <person name="Zhang H."/>
            <person name="O'Toole P.W."/>
        </authorList>
    </citation>
    <scope>NUCLEOTIDE SEQUENCE [LARGE SCALE GENOMIC DNA]</scope>
    <source>
        <strain evidence="17 18">DSM 15707</strain>
    </source>
</reference>
<dbReference type="InterPro" id="IPR012295">
    <property type="entry name" value="TBP_dom_sf"/>
</dbReference>
<dbReference type="FunFam" id="3.30.420.10:FF:000047">
    <property type="entry name" value="Ribonuclease HIII"/>
    <property type="match status" value="1"/>
</dbReference>
<evidence type="ECO:0000256" key="7">
    <source>
        <dbReference type="ARBA" id="ARBA00021407"/>
    </source>
</evidence>